<dbReference type="InterPro" id="IPR000184">
    <property type="entry name" value="Bac_surfAg_D15"/>
</dbReference>
<evidence type="ECO:0000259" key="5">
    <source>
        <dbReference type="PROSITE" id="PS51779"/>
    </source>
</evidence>
<reference evidence="6" key="1">
    <citation type="submission" date="2021-08" db="EMBL/GenBank/DDBJ databases">
        <title>Genome of a novel bacterium of the phylum Verrucomicrobia, Oleiharenicola sp. KSB-15.</title>
        <authorList>
            <person name="Chung J.-H."/>
            <person name="Ahn J.-H."/>
            <person name="Yoon Y."/>
            <person name="Kim D.-Y."/>
            <person name="An S.-H."/>
            <person name="Park I."/>
            <person name="Yeon J."/>
        </authorList>
    </citation>
    <scope>NUCLEOTIDE SEQUENCE</scope>
    <source>
        <strain evidence="6">KSB-15</strain>
    </source>
</reference>
<dbReference type="AlphaFoldDB" id="A0A8F9TYW8"/>
<keyword evidence="4" id="KW-0472">Membrane</keyword>
<dbReference type="Gene3D" id="3.10.20.310">
    <property type="entry name" value="membrane protein fhac"/>
    <property type="match status" value="2"/>
</dbReference>
<dbReference type="InterPro" id="IPR034746">
    <property type="entry name" value="POTRA"/>
</dbReference>
<evidence type="ECO:0000256" key="4">
    <source>
        <dbReference type="ARBA" id="ARBA00023136"/>
    </source>
</evidence>
<dbReference type="Proteomes" id="UP000825051">
    <property type="component" value="Chromosome"/>
</dbReference>
<accession>A0A8F9TYW8</accession>
<dbReference type="PANTHER" id="PTHR12815:SF18">
    <property type="entry name" value="SORTING AND ASSEMBLY MACHINERY COMPONENT 50 HOMOLOG"/>
    <property type="match status" value="1"/>
</dbReference>
<dbReference type="PANTHER" id="PTHR12815">
    <property type="entry name" value="SORTING AND ASSEMBLY MACHINERY SAMM50 PROTEIN FAMILY MEMBER"/>
    <property type="match status" value="1"/>
</dbReference>
<dbReference type="GO" id="GO:0019867">
    <property type="term" value="C:outer membrane"/>
    <property type="evidence" value="ECO:0007669"/>
    <property type="project" value="InterPro"/>
</dbReference>
<keyword evidence="3" id="KW-0812">Transmembrane</keyword>
<dbReference type="Gene3D" id="2.40.160.50">
    <property type="entry name" value="membrane protein fhac: a member of the omp85/tpsb transporter family"/>
    <property type="match status" value="1"/>
</dbReference>
<name>A0A8F9TYW8_9BACT</name>
<evidence type="ECO:0000256" key="3">
    <source>
        <dbReference type="ARBA" id="ARBA00022692"/>
    </source>
</evidence>
<evidence type="ECO:0000256" key="1">
    <source>
        <dbReference type="ARBA" id="ARBA00004370"/>
    </source>
</evidence>
<gene>
    <name evidence="6" type="ORF">K0B96_06775</name>
</gene>
<sequence length="667" mass="73963">MHGLGWWDDRQMRQSLDRLLGEQRGATLDANGVEDAAFLLLSALQDEGYLKAAVQAKLQRKDGGETSFTLDSTLAATLPRPIAVKAVTFTLKPGVRYYFDEITVVGSSALDDDDVRRFFRGESALFSGVGEKAYSAARVRRGLNGVQTELRDRGYAEAEATADGVKMDDKTGKVSLRVVVHEGPLWTVDAIKIEGAEKTGAELGELVAANGQPWTLHWQQDLGGRIRQALQKRGYADVRVTFEQMVGAEDEGKKAVELTARVAPGPAVKVGHVRFEGVKHTREQVLRERVRAKPGDPLNPATLEHARYRLGRLGVFDDVDLRYDPATGDVRDPVFTVHERRLWDLSLLAGYGSYEQLRGGIELRQFNIFGRAHQSRLLLVQSMKSSRGEYSYTVPELFGERLDGTARLFGLQRQEVAFQRQEYGGNFSVSDRVQWLGAVASAGYTFQALRNRDNQLGTAPVDNKQVVVASVDLNLTRDRRDNPLRPRRGYRWYAQVEAASKGLGGEVDYQRVEFSASYHTPWGDGRWLHFGFSHGVVFTLGSNDDTALPVNKRFYPGGDNSIRGYQEGEAAPRGADGRFVGAKSYMLANAEFEQALTGNWSGVLFVDGLGTATRLQDYPFNQQLYSVGLGVRYNSLIGPVRAEYGYNLKQRPGDPSGTFLISIGFPF</sequence>
<evidence type="ECO:0000313" key="7">
    <source>
        <dbReference type="Proteomes" id="UP000825051"/>
    </source>
</evidence>
<evidence type="ECO:0000256" key="2">
    <source>
        <dbReference type="ARBA" id="ARBA00022452"/>
    </source>
</evidence>
<feature type="domain" description="POTRA" evidence="5">
    <location>
        <begin position="268"/>
        <end position="340"/>
    </location>
</feature>
<keyword evidence="2" id="KW-1134">Transmembrane beta strand</keyword>
<dbReference type="InterPro" id="IPR010827">
    <property type="entry name" value="BamA/TamA_POTRA"/>
</dbReference>
<dbReference type="Pfam" id="PF07244">
    <property type="entry name" value="POTRA"/>
    <property type="match status" value="2"/>
</dbReference>
<protein>
    <submittedName>
        <fullName evidence="6">BamA/TamA family outer membrane protein</fullName>
    </submittedName>
</protein>
<proteinExistence type="predicted"/>
<keyword evidence="7" id="KW-1185">Reference proteome</keyword>
<dbReference type="EMBL" id="CP080507">
    <property type="protein sequence ID" value="QYM80773.1"/>
    <property type="molecule type" value="Genomic_DNA"/>
</dbReference>
<organism evidence="6 7">
    <name type="scientific">Horticoccus luteus</name>
    <dbReference type="NCBI Taxonomy" id="2862869"/>
    <lineage>
        <taxon>Bacteria</taxon>
        <taxon>Pseudomonadati</taxon>
        <taxon>Verrucomicrobiota</taxon>
        <taxon>Opitutia</taxon>
        <taxon>Opitutales</taxon>
        <taxon>Opitutaceae</taxon>
        <taxon>Horticoccus</taxon>
    </lineage>
</organism>
<dbReference type="KEGG" id="ole:K0B96_06775"/>
<dbReference type="Pfam" id="PF01103">
    <property type="entry name" value="Omp85"/>
    <property type="match status" value="1"/>
</dbReference>
<evidence type="ECO:0000313" key="6">
    <source>
        <dbReference type="EMBL" id="QYM80773.1"/>
    </source>
</evidence>
<comment type="subcellular location">
    <subcellularLocation>
        <location evidence="1">Membrane</location>
    </subcellularLocation>
</comment>
<dbReference type="InterPro" id="IPR039910">
    <property type="entry name" value="D15-like"/>
</dbReference>
<dbReference type="PROSITE" id="PS51779">
    <property type="entry name" value="POTRA"/>
    <property type="match status" value="1"/>
</dbReference>